<dbReference type="GO" id="GO:0006506">
    <property type="term" value="P:GPI anchor biosynthetic process"/>
    <property type="evidence" value="ECO:0007669"/>
    <property type="project" value="UniProtKB-UniPathway"/>
</dbReference>
<dbReference type="Gene3D" id="3.40.50.720">
    <property type="entry name" value="NAD(P)-binding Rossmann-like Domain"/>
    <property type="match status" value="1"/>
</dbReference>
<evidence type="ECO:0000313" key="18">
    <source>
        <dbReference type="EMBL" id="EPX70857.1"/>
    </source>
</evidence>
<feature type="transmembrane region" description="Helical" evidence="17">
    <location>
        <begin position="398"/>
        <end position="421"/>
    </location>
</feature>
<dbReference type="UniPathway" id="UPA00196"/>
<dbReference type="GO" id="GO:0030148">
    <property type="term" value="P:sphingolipid biosynthetic process"/>
    <property type="evidence" value="ECO:0007669"/>
    <property type="project" value="InterPro"/>
</dbReference>
<name>S9PS85_SCHOY</name>
<evidence type="ECO:0000256" key="4">
    <source>
        <dbReference type="ARBA" id="ARBA00004991"/>
    </source>
</evidence>
<reference evidence="18 19" key="1">
    <citation type="journal article" date="2011" name="Science">
        <title>Comparative functional genomics of the fission yeasts.</title>
        <authorList>
            <person name="Rhind N."/>
            <person name="Chen Z."/>
            <person name="Yassour M."/>
            <person name="Thompson D.A."/>
            <person name="Haas B.J."/>
            <person name="Habib N."/>
            <person name="Wapinski I."/>
            <person name="Roy S."/>
            <person name="Lin M.F."/>
            <person name="Heiman D.I."/>
            <person name="Young S.K."/>
            <person name="Furuya K."/>
            <person name="Guo Y."/>
            <person name="Pidoux A."/>
            <person name="Chen H.M."/>
            <person name="Robbertse B."/>
            <person name="Goldberg J.M."/>
            <person name="Aoki K."/>
            <person name="Bayne E.H."/>
            <person name="Berlin A.M."/>
            <person name="Desjardins C.A."/>
            <person name="Dobbs E."/>
            <person name="Dukaj L."/>
            <person name="Fan L."/>
            <person name="FitzGerald M.G."/>
            <person name="French C."/>
            <person name="Gujja S."/>
            <person name="Hansen K."/>
            <person name="Keifenheim D."/>
            <person name="Levin J.Z."/>
            <person name="Mosher R.A."/>
            <person name="Mueller C.A."/>
            <person name="Pfiffner J."/>
            <person name="Priest M."/>
            <person name="Russ C."/>
            <person name="Smialowska A."/>
            <person name="Swoboda P."/>
            <person name="Sykes S.M."/>
            <person name="Vaughn M."/>
            <person name="Vengrova S."/>
            <person name="Yoder R."/>
            <person name="Zeng Q."/>
            <person name="Allshire R."/>
            <person name="Baulcombe D."/>
            <person name="Birren B.W."/>
            <person name="Brown W."/>
            <person name="Ekwall K."/>
            <person name="Kellis M."/>
            <person name="Leatherwood J."/>
            <person name="Levin H."/>
            <person name="Margalit H."/>
            <person name="Martienssen R."/>
            <person name="Nieduszynski C.A."/>
            <person name="Spatafora J.W."/>
            <person name="Friedman N."/>
            <person name="Dalgaard J.Z."/>
            <person name="Baumann P."/>
            <person name="Niki H."/>
            <person name="Regev A."/>
            <person name="Nusbaum C."/>
        </authorList>
    </citation>
    <scope>NUCLEOTIDE SEQUENCE [LARGE SCALE GENOMIC DNA]</scope>
    <source>
        <strain evidence="19">yFS286</strain>
    </source>
</reference>
<comment type="catalytic activity">
    <reaction evidence="16">
        <text>sphinganine + NADP(+) = 3-oxosphinganine + NADPH + H(+)</text>
        <dbReference type="Rhea" id="RHEA:22640"/>
        <dbReference type="ChEBI" id="CHEBI:15378"/>
        <dbReference type="ChEBI" id="CHEBI:57783"/>
        <dbReference type="ChEBI" id="CHEBI:57817"/>
        <dbReference type="ChEBI" id="CHEBI:58299"/>
        <dbReference type="ChEBI" id="CHEBI:58349"/>
        <dbReference type="EC" id="1.1.1.102"/>
    </reaction>
    <physiologicalReaction direction="right-to-left" evidence="16">
        <dbReference type="Rhea" id="RHEA:22642"/>
    </physiologicalReaction>
</comment>
<keyword evidence="7" id="KW-0256">Endoplasmic reticulum</keyword>
<dbReference type="VEuPathDB" id="FungiDB:SOCG_04101"/>
<evidence type="ECO:0000256" key="1">
    <source>
        <dbReference type="ARBA" id="ARBA00004477"/>
    </source>
</evidence>
<keyword evidence="19" id="KW-1185">Reference proteome</keyword>
<comment type="function">
    <text evidence="15">Catalyzes the reduction of 3'-oxosphinganine (3-ketodihydrosphingosine/KDS) to sphinganine (dihydrosphingosine/DHS), the second step of de novo sphingolipid biosynthesis.</text>
</comment>
<evidence type="ECO:0000313" key="19">
    <source>
        <dbReference type="Proteomes" id="UP000016088"/>
    </source>
</evidence>
<dbReference type="InterPro" id="IPR002347">
    <property type="entry name" value="SDR_fam"/>
</dbReference>
<dbReference type="eggNOG" id="KOG3144">
    <property type="taxonomic scope" value="Eukaryota"/>
</dbReference>
<evidence type="ECO:0000256" key="8">
    <source>
        <dbReference type="ARBA" id="ARBA00022857"/>
    </source>
</evidence>
<comment type="pathway">
    <text evidence="3">Lipid metabolism; sphingolipid metabolism.</text>
</comment>
<evidence type="ECO:0000256" key="7">
    <source>
        <dbReference type="ARBA" id="ARBA00022824"/>
    </source>
</evidence>
<dbReference type="SUPFAM" id="SSF51735">
    <property type="entry name" value="NAD(P)-binding Rossmann-fold domains"/>
    <property type="match status" value="1"/>
</dbReference>
<evidence type="ECO:0000256" key="14">
    <source>
        <dbReference type="ARBA" id="ARBA00026112"/>
    </source>
</evidence>
<comment type="subcellular location">
    <subcellularLocation>
        <location evidence="1">Endoplasmic reticulum membrane</location>
        <topology evidence="1">Multi-pass membrane protein</topology>
    </subcellularLocation>
</comment>
<dbReference type="InterPro" id="IPR009580">
    <property type="entry name" value="GPI_biosynthesis_protein_Pig-F"/>
</dbReference>
<dbReference type="AlphaFoldDB" id="S9PS85"/>
<dbReference type="OMA" id="RQECILY"/>
<keyword evidence="8" id="KW-0521">NADP</keyword>
<dbReference type="GeneID" id="25033065"/>
<evidence type="ECO:0000256" key="16">
    <source>
        <dbReference type="ARBA" id="ARBA00048930"/>
    </source>
</evidence>
<dbReference type="eggNOG" id="KOG1210">
    <property type="taxonomic scope" value="Eukaryota"/>
</dbReference>
<dbReference type="GO" id="GO:0006666">
    <property type="term" value="P:3-keto-sphinganine metabolic process"/>
    <property type="evidence" value="ECO:0007669"/>
    <property type="project" value="InterPro"/>
</dbReference>
<evidence type="ECO:0000256" key="12">
    <source>
        <dbReference type="ARBA" id="ARBA00023098"/>
    </source>
</evidence>
<sequence>MGFWGRSRFETDRKNVLVTGGSQGFGLALAKKFVLRGSHVTIAARTESKLKVAVEELSKLKIHDDQIIQYRSVDLTNYDDVKIMIDQLEPCPDHLAHCAGSSYPGFFVDLHPVVFENQMRQNYLASVYITHALIKRMKDISVPYSRRIMLTSSILSALPLVGYNAYSPTKAAVRALADGLRQECILYGIEVSIFLPATILSPGYEEENRLKPSLVLEMEKSDKAQTCETVAYYCMKGLDNGDFAITNNFVGDIMKNHSRTSSPHDNPILEFLYCMLTLFVWPFVRTQLDQDVYKYALQHRLRTAVPSRSNSFVTILFSCIQFCIFYYLIPPLVANPYGTLLSTLPLWFLLQTIQTYFQRPRGYFTFASIFRSICATSLGSVLIAFILFTFGAPLVNNFQLSFLCAATLSVLIIYPLTFFFQSNYTSWGQFLAFKQYKTLGSLQCRAWGPILGAWAGAIPIPLDWDQPWQAWPITVVVGAFIGHLIATIFGELLQ</sequence>
<dbReference type="GO" id="GO:0047560">
    <property type="term" value="F:3-dehydrosphinganine reductase activity"/>
    <property type="evidence" value="ECO:0007669"/>
    <property type="project" value="UniProtKB-EC"/>
</dbReference>
<evidence type="ECO:0000256" key="13">
    <source>
        <dbReference type="ARBA" id="ARBA00023136"/>
    </source>
</evidence>
<gene>
    <name evidence="18" type="ORF">SOCG_04101</name>
</gene>
<proteinExistence type="predicted"/>
<feature type="transmembrane region" description="Helical" evidence="17">
    <location>
        <begin position="268"/>
        <end position="288"/>
    </location>
</feature>
<keyword evidence="6 17" id="KW-0812">Transmembrane</keyword>
<keyword evidence="10 17" id="KW-1133">Transmembrane helix</keyword>
<feature type="transmembrane region" description="Helical" evidence="17">
    <location>
        <begin position="309"/>
        <end position="329"/>
    </location>
</feature>
<evidence type="ECO:0000256" key="11">
    <source>
        <dbReference type="ARBA" id="ARBA00023002"/>
    </source>
</evidence>
<dbReference type="CDD" id="cd08939">
    <property type="entry name" value="KDSR-like_SDR_c"/>
    <property type="match status" value="1"/>
</dbReference>
<evidence type="ECO:0000256" key="2">
    <source>
        <dbReference type="ARBA" id="ARBA00004687"/>
    </source>
</evidence>
<dbReference type="Pfam" id="PF06699">
    <property type="entry name" value="PIG-F"/>
    <property type="match status" value="1"/>
</dbReference>
<evidence type="ECO:0000256" key="15">
    <source>
        <dbReference type="ARBA" id="ARBA00044737"/>
    </source>
</evidence>
<dbReference type="OrthoDB" id="10267115at2759"/>
<evidence type="ECO:0000256" key="6">
    <source>
        <dbReference type="ARBA" id="ARBA00022692"/>
    </source>
</evidence>
<feature type="transmembrane region" description="Helical" evidence="17">
    <location>
        <begin position="468"/>
        <end position="489"/>
    </location>
</feature>
<comment type="pathway">
    <text evidence="4">Sphingolipid metabolism.</text>
</comment>
<dbReference type="GO" id="GO:0005789">
    <property type="term" value="C:endoplasmic reticulum membrane"/>
    <property type="evidence" value="ECO:0007669"/>
    <property type="project" value="UniProtKB-SubCell"/>
</dbReference>
<dbReference type="HOGENOM" id="CLU_552265_0_0_1"/>
<dbReference type="EMBL" id="KE503208">
    <property type="protein sequence ID" value="EPX70857.1"/>
    <property type="molecule type" value="Genomic_DNA"/>
</dbReference>
<dbReference type="Proteomes" id="UP000016088">
    <property type="component" value="Unassembled WGS sequence"/>
</dbReference>
<dbReference type="PRINTS" id="PR00081">
    <property type="entry name" value="GDHRDH"/>
</dbReference>
<dbReference type="PANTHER" id="PTHR43550">
    <property type="entry name" value="3-KETODIHYDROSPHINGOSINE REDUCTASE"/>
    <property type="match status" value="1"/>
</dbReference>
<accession>S9PS85</accession>
<evidence type="ECO:0000256" key="5">
    <source>
        <dbReference type="ARBA" id="ARBA00022502"/>
    </source>
</evidence>
<evidence type="ECO:0000256" key="3">
    <source>
        <dbReference type="ARBA" id="ARBA00004760"/>
    </source>
</evidence>
<dbReference type="InterPro" id="IPR036291">
    <property type="entry name" value="NAD(P)-bd_dom_sf"/>
</dbReference>
<dbReference type="Pfam" id="PF00106">
    <property type="entry name" value="adh_short"/>
    <property type="match status" value="1"/>
</dbReference>
<keyword evidence="5" id="KW-0337">GPI-anchor biosynthesis</keyword>
<keyword evidence="9" id="KW-0746">Sphingolipid metabolism</keyword>
<dbReference type="InterPro" id="IPR045022">
    <property type="entry name" value="KDSR-like"/>
</dbReference>
<evidence type="ECO:0000256" key="10">
    <source>
        <dbReference type="ARBA" id="ARBA00022989"/>
    </source>
</evidence>
<evidence type="ECO:0000256" key="9">
    <source>
        <dbReference type="ARBA" id="ARBA00022919"/>
    </source>
</evidence>
<protein>
    <recommendedName>
        <fullName evidence="14">3-dehydrosphinganine reductase</fullName>
        <ecNumber evidence="14">1.1.1.102</ecNumber>
    </recommendedName>
</protein>
<keyword evidence="11" id="KW-0560">Oxidoreductase</keyword>
<comment type="pathway">
    <text evidence="2">Glycolipid biosynthesis; glycosylphosphatidylinositol-anchor biosynthesis.</text>
</comment>
<evidence type="ECO:0000256" key="17">
    <source>
        <dbReference type="SAM" id="Phobius"/>
    </source>
</evidence>
<keyword evidence="13 17" id="KW-0472">Membrane</keyword>
<feature type="transmembrane region" description="Helical" evidence="17">
    <location>
        <begin position="369"/>
        <end position="392"/>
    </location>
</feature>
<dbReference type="EC" id="1.1.1.102" evidence="14"/>
<dbReference type="PANTHER" id="PTHR43550:SF3">
    <property type="entry name" value="3-KETODIHYDROSPHINGOSINE REDUCTASE"/>
    <property type="match status" value="1"/>
</dbReference>
<organism evidence="18 19">
    <name type="scientific">Schizosaccharomyces octosporus (strain yFS286)</name>
    <name type="common">Fission yeast</name>
    <name type="synonym">Octosporomyces octosporus</name>
    <dbReference type="NCBI Taxonomy" id="483514"/>
    <lineage>
        <taxon>Eukaryota</taxon>
        <taxon>Fungi</taxon>
        <taxon>Dikarya</taxon>
        <taxon>Ascomycota</taxon>
        <taxon>Taphrinomycotina</taxon>
        <taxon>Schizosaccharomycetes</taxon>
        <taxon>Schizosaccharomycetales</taxon>
        <taxon>Schizosaccharomycetaceae</taxon>
        <taxon>Schizosaccharomyces</taxon>
    </lineage>
</organism>
<keyword evidence="12" id="KW-0443">Lipid metabolism</keyword>
<dbReference type="RefSeq" id="XP_013020397.1">
    <property type="nucleotide sequence ID" value="XM_013164943.1"/>
</dbReference>